<dbReference type="AlphaFoldDB" id="A0A5B8S0C6"/>
<dbReference type="Proteomes" id="UP000321172">
    <property type="component" value="Chromosome"/>
</dbReference>
<gene>
    <name evidence="1" type="ORF">FRF71_01080</name>
</gene>
<sequence>MASLAFNFFRSSRPSPVQPPELVAADAAALRDMSLEIPRKWRMLDALTAELGQIAGVPTIVKRPEQQFFPIAAELAGGELRDAISAELTDLIDLLEPAVEVFSQAPRLSQGDLNMVHNLLEQVTAVRMRMLAAIPPAEA</sequence>
<dbReference type="RefSeq" id="WP_147088814.1">
    <property type="nucleotide sequence ID" value="NZ_BAABJD010000002.1"/>
</dbReference>
<evidence type="ECO:0000313" key="2">
    <source>
        <dbReference type="Proteomes" id="UP000321172"/>
    </source>
</evidence>
<organism evidence="1 2">
    <name type="scientific">Novosphingobium ginsenosidimutans</name>
    <dbReference type="NCBI Taxonomy" id="1176536"/>
    <lineage>
        <taxon>Bacteria</taxon>
        <taxon>Pseudomonadati</taxon>
        <taxon>Pseudomonadota</taxon>
        <taxon>Alphaproteobacteria</taxon>
        <taxon>Sphingomonadales</taxon>
        <taxon>Sphingomonadaceae</taxon>
        <taxon>Novosphingobium</taxon>
    </lineage>
</organism>
<protein>
    <submittedName>
        <fullName evidence="1">Uncharacterized protein</fullName>
    </submittedName>
</protein>
<proteinExistence type="predicted"/>
<name>A0A5B8S0C6_9SPHN</name>
<reference evidence="1 2" key="1">
    <citation type="journal article" date="2013" name="J. Microbiol. Biotechnol.">
        <title>Novosphingobium ginsenosidimutans sp. nov., with the ability to convert ginsenoside.</title>
        <authorList>
            <person name="Kim J.K."/>
            <person name="He D."/>
            <person name="Liu Q.M."/>
            <person name="Park H.Y."/>
            <person name="Jung M.S."/>
            <person name="Yoon M.H."/>
            <person name="Kim S.C."/>
            <person name="Im W.T."/>
        </authorList>
    </citation>
    <scope>NUCLEOTIDE SEQUENCE [LARGE SCALE GENOMIC DNA]</scope>
    <source>
        <strain evidence="1 2">FW-6</strain>
    </source>
</reference>
<keyword evidence="2" id="KW-1185">Reference proteome</keyword>
<accession>A0A5B8S0C6</accession>
<dbReference type="EMBL" id="CP042345">
    <property type="protein sequence ID" value="QEA14833.1"/>
    <property type="molecule type" value="Genomic_DNA"/>
</dbReference>
<evidence type="ECO:0000313" key="1">
    <source>
        <dbReference type="EMBL" id="QEA14833.1"/>
    </source>
</evidence>
<dbReference type="KEGG" id="ngf:FRF71_01080"/>